<dbReference type="Proteomes" id="UP000479000">
    <property type="component" value="Unassembled WGS sequence"/>
</dbReference>
<proteinExistence type="predicted"/>
<dbReference type="EMBL" id="CADCXU010023279">
    <property type="protein sequence ID" value="CAB0010795.1"/>
    <property type="molecule type" value="Genomic_DNA"/>
</dbReference>
<evidence type="ECO:0000313" key="3">
    <source>
        <dbReference type="Proteomes" id="UP000479000"/>
    </source>
</evidence>
<dbReference type="AlphaFoldDB" id="A0A6H5HBR5"/>
<name>A0A6H5HBR5_9HEMI</name>
<protein>
    <submittedName>
        <fullName evidence="2">Uncharacterized protein</fullName>
    </submittedName>
</protein>
<gene>
    <name evidence="2" type="ORF">NTEN_LOCUS15796</name>
</gene>
<reference evidence="2 3" key="1">
    <citation type="submission" date="2020-02" db="EMBL/GenBank/DDBJ databases">
        <authorList>
            <person name="Ferguson B K."/>
        </authorList>
    </citation>
    <scope>NUCLEOTIDE SEQUENCE [LARGE SCALE GENOMIC DNA]</scope>
</reference>
<feature type="non-terminal residue" evidence="2">
    <location>
        <position position="1"/>
    </location>
</feature>
<feature type="non-terminal residue" evidence="2">
    <location>
        <position position="76"/>
    </location>
</feature>
<keyword evidence="3" id="KW-1185">Reference proteome</keyword>
<evidence type="ECO:0000256" key="1">
    <source>
        <dbReference type="SAM" id="MobiDB-lite"/>
    </source>
</evidence>
<evidence type="ECO:0000313" key="2">
    <source>
        <dbReference type="EMBL" id="CAB0010795.1"/>
    </source>
</evidence>
<feature type="region of interest" description="Disordered" evidence="1">
    <location>
        <begin position="54"/>
        <end position="76"/>
    </location>
</feature>
<sequence>MNPFKETPSRLTPPVARTIQSAEQSRRTAGRPPVTRAFPPLARSSLSIIAQCEPAMSDRGRQSATLGRRGRSLDLL</sequence>
<feature type="region of interest" description="Disordered" evidence="1">
    <location>
        <begin position="1"/>
        <end position="38"/>
    </location>
</feature>
<organism evidence="2 3">
    <name type="scientific">Nesidiocoris tenuis</name>
    <dbReference type="NCBI Taxonomy" id="355587"/>
    <lineage>
        <taxon>Eukaryota</taxon>
        <taxon>Metazoa</taxon>
        <taxon>Ecdysozoa</taxon>
        <taxon>Arthropoda</taxon>
        <taxon>Hexapoda</taxon>
        <taxon>Insecta</taxon>
        <taxon>Pterygota</taxon>
        <taxon>Neoptera</taxon>
        <taxon>Paraneoptera</taxon>
        <taxon>Hemiptera</taxon>
        <taxon>Heteroptera</taxon>
        <taxon>Panheteroptera</taxon>
        <taxon>Cimicomorpha</taxon>
        <taxon>Miridae</taxon>
        <taxon>Dicyphina</taxon>
        <taxon>Nesidiocoris</taxon>
    </lineage>
</organism>
<accession>A0A6H5HBR5</accession>